<evidence type="ECO:0000259" key="18">
    <source>
        <dbReference type="PROSITE" id="PS52012"/>
    </source>
</evidence>
<feature type="binding site" description="axial binding residue" evidence="15">
    <location>
        <position position="56"/>
    </location>
    <ligand>
        <name>heme</name>
        <dbReference type="ChEBI" id="CHEBI:30413"/>
    </ligand>
    <ligandPart>
        <name>Fe</name>
        <dbReference type="ChEBI" id="CHEBI:18248"/>
    </ligandPart>
</feature>
<dbReference type="AlphaFoldDB" id="A0A9P5CLP2"/>
<evidence type="ECO:0000256" key="11">
    <source>
        <dbReference type="ARBA" id="ARBA00023136"/>
    </source>
</evidence>
<dbReference type="GO" id="GO:0046872">
    <property type="term" value="F:metal ion binding"/>
    <property type="evidence" value="ECO:0007669"/>
    <property type="project" value="UniProtKB-UniRule"/>
</dbReference>
<evidence type="ECO:0000256" key="14">
    <source>
        <dbReference type="ARBA" id="ARBA00023288"/>
    </source>
</evidence>
<dbReference type="GO" id="GO:0005576">
    <property type="term" value="C:extracellular region"/>
    <property type="evidence" value="ECO:0007669"/>
    <property type="project" value="UniProtKB-SubCell"/>
</dbReference>
<evidence type="ECO:0000313" key="19">
    <source>
        <dbReference type="EMBL" id="KAF3763293.1"/>
    </source>
</evidence>
<dbReference type="OrthoDB" id="3767534at2759"/>
<dbReference type="InterPro" id="IPR051735">
    <property type="entry name" value="CFEM_domain"/>
</dbReference>
<dbReference type="GO" id="GO:0005886">
    <property type="term" value="C:plasma membrane"/>
    <property type="evidence" value="ECO:0007669"/>
    <property type="project" value="UniProtKB-SubCell"/>
</dbReference>
<keyword evidence="5" id="KW-0964">Secreted</keyword>
<comment type="similarity">
    <text evidence="3">Belongs to the RBT5 family.</text>
</comment>
<dbReference type="Proteomes" id="UP000803844">
    <property type="component" value="Unassembled WGS sequence"/>
</dbReference>
<dbReference type="PANTHER" id="PTHR37928">
    <property type="entry name" value="CFEM DOMAIN PROTEIN (AFU_ORTHOLOGUE AFUA_6G14090)"/>
    <property type="match status" value="1"/>
</dbReference>
<dbReference type="GO" id="GO:0098552">
    <property type="term" value="C:side of membrane"/>
    <property type="evidence" value="ECO:0007669"/>
    <property type="project" value="UniProtKB-KW"/>
</dbReference>
<sequence>MKLPSSLLSTSLVAVLFHDHFALAQNCVATALSVIPSCAQNCILNGATSVGCGGTDFDCQCQKTAALFAAVDGCVASACPSASFQAVIDGASTVCDCASPAVLAGAAGTVSVSGSFIPGTVPASNSATVTGASATATPTPTTLTSASSTSGTVLTSGSGTTATTGSSAGQGSSPTWTGYSSVGTVVTASVVGGAARPTAPAALDVVRYVVPVMIAGAAVL</sequence>
<keyword evidence="11" id="KW-0472">Membrane</keyword>
<reference evidence="19" key="1">
    <citation type="journal article" date="2020" name="Phytopathology">
        <title>Genome sequence of the chestnut blight fungus Cryphonectria parasitica EP155: A fundamental resource for an archetypical invasive plant pathogen.</title>
        <authorList>
            <person name="Crouch J.A."/>
            <person name="Dawe A."/>
            <person name="Aerts A."/>
            <person name="Barry K."/>
            <person name="Churchill A.C.L."/>
            <person name="Grimwood J."/>
            <person name="Hillman B."/>
            <person name="Milgroom M.G."/>
            <person name="Pangilinan J."/>
            <person name="Smith M."/>
            <person name="Salamov A."/>
            <person name="Schmutz J."/>
            <person name="Yadav J."/>
            <person name="Grigoriev I.V."/>
            <person name="Nuss D."/>
        </authorList>
    </citation>
    <scope>NUCLEOTIDE SEQUENCE</scope>
    <source>
        <strain evidence="19">EP155</strain>
    </source>
</reference>
<evidence type="ECO:0000256" key="15">
    <source>
        <dbReference type="PROSITE-ProRule" id="PRU01356"/>
    </source>
</evidence>
<feature type="signal peptide" evidence="17">
    <location>
        <begin position="1"/>
        <end position="24"/>
    </location>
</feature>
<gene>
    <name evidence="19" type="ORF">M406DRAFT_357001</name>
</gene>
<organism evidence="19 20">
    <name type="scientific">Cryphonectria parasitica (strain ATCC 38755 / EP155)</name>
    <dbReference type="NCBI Taxonomy" id="660469"/>
    <lineage>
        <taxon>Eukaryota</taxon>
        <taxon>Fungi</taxon>
        <taxon>Dikarya</taxon>
        <taxon>Ascomycota</taxon>
        <taxon>Pezizomycotina</taxon>
        <taxon>Sordariomycetes</taxon>
        <taxon>Sordariomycetidae</taxon>
        <taxon>Diaporthales</taxon>
        <taxon>Cryphonectriaceae</taxon>
        <taxon>Cryphonectria-Endothia species complex</taxon>
        <taxon>Cryphonectria</taxon>
    </lineage>
</organism>
<keyword evidence="4" id="KW-1003">Cell membrane</keyword>
<dbReference type="EMBL" id="MU032349">
    <property type="protein sequence ID" value="KAF3763293.1"/>
    <property type="molecule type" value="Genomic_DNA"/>
</dbReference>
<comment type="subcellular location">
    <subcellularLocation>
        <location evidence="1">Cell membrane</location>
        <topology evidence="1">Lipid-anchor</topology>
        <topology evidence="1">GPI-anchor</topology>
    </subcellularLocation>
    <subcellularLocation>
        <location evidence="2">Secreted</location>
    </subcellularLocation>
</comment>
<evidence type="ECO:0000256" key="9">
    <source>
        <dbReference type="ARBA" id="ARBA00022729"/>
    </source>
</evidence>
<dbReference type="Pfam" id="PF05730">
    <property type="entry name" value="CFEM"/>
    <property type="match status" value="1"/>
</dbReference>
<keyword evidence="9 17" id="KW-0732">Signal</keyword>
<evidence type="ECO:0000256" key="17">
    <source>
        <dbReference type="SAM" id="SignalP"/>
    </source>
</evidence>
<dbReference type="GeneID" id="63840700"/>
<evidence type="ECO:0000256" key="5">
    <source>
        <dbReference type="ARBA" id="ARBA00022525"/>
    </source>
</evidence>
<dbReference type="RefSeq" id="XP_040774254.1">
    <property type="nucleotide sequence ID" value="XM_040923571.1"/>
</dbReference>
<evidence type="ECO:0000256" key="13">
    <source>
        <dbReference type="ARBA" id="ARBA00023180"/>
    </source>
</evidence>
<keyword evidence="10 15" id="KW-0408">Iron</keyword>
<evidence type="ECO:0000256" key="2">
    <source>
        <dbReference type="ARBA" id="ARBA00004613"/>
    </source>
</evidence>
<proteinExistence type="inferred from homology"/>
<evidence type="ECO:0000256" key="8">
    <source>
        <dbReference type="ARBA" id="ARBA00022723"/>
    </source>
</evidence>
<feature type="chain" id="PRO_5040279741" description="CFEM domain-containing protein" evidence="17">
    <location>
        <begin position="25"/>
        <end position="220"/>
    </location>
</feature>
<evidence type="ECO:0000256" key="16">
    <source>
        <dbReference type="SAM" id="MobiDB-lite"/>
    </source>
</evidence>
<protein>
    <recommendedName>
        <fullName evidence="18">CFEM domain-containing protein</fullName>
    </recommendedName>
</protein>
<keyword evidence="20" id="KW-1185">Reference proteome</keyword>
<evidence type="ECO:0000256" key="10">
    <source>
        <dbReference type="ARBA" id="ARBA00023004"/>
    </source>
</evidence>
<evidence type="ECO:0000256" key="1">
    <source>
        <dbReference type="ARBA" id="ARBA00004609"/>
    </source>
</evidence>
<dbReference type="SMART" id="SM00747">
    <property type="entry name" value="CFEM"/>
    <property type="match status" value="1"/>
</dbReference>
<accession>A0A9P5CLP2</accession>
<keyword evidence="6 15" id="KW-0349">Heme</keyword>
<keyword evidence="7" id="KW-0336">GPI-anchor</keyword>
<evidence type="ECO:0000313" key="20">
    <source>
        <dbReference type="Proteomes" id="UP000803844"/>
    </source>
</evidence>
<comment type="caution">
    <text evidence="15">Lacks conserved residue(s) required for the propagation of feature annotation.</text>
</comment>
<dbReference type="PROSITE" id="PS52012">
    <property type="entry name" value="CFEM"/>
    <property type="match status" value="1"/>
</dbReference>
<keyword evidence="14" id="KW-0449">Lipoprotein</keyword>
<evidence type="ECO:0000256" key="7">
    <source>
        <dbReference type="ARBA" id="ARBA00022622"/>
    </source>
</evidence>
<evidence type="ECO:0000256" key="3">
    <source>
        <dbReference type="ARBA" id="ARBA00010031"/>
    </source>
</evidence>
<evidence type="ECO:0000256" key="12">
    <source>
        <dbReference type="ARBA" id="ARBA00023157"/>
    </source>
</evidence>
<dbReference type="PANTHER" id="PTHR37928:SF2">
    <property type="entry name" value="GPI ANCHORED CFEM DOMAIN PROTEIN (AFU_ORTHOLOGUE AFUA_6G10580)"/>
    <property type="match status" value="1"/>
</dbReference>
<name>A0A9P5CLP2_CRYP1</name>
<keyword evidence="8 15" id="KW-0479">Metal-binding</keyword>
<keyword evidence="13" id="KW-0325">Glycoprotein</keyword>
<keyword evidence="12 15" id="KW-1015">Disulfide bond</keyword>
<feature type="region of interest" description="Disordered" evidence="16">
    <location>
        <begin position="130"/>
        <end position="174"/>
    </location>
</feature>
<feature type="disulfide bond" evidence="15">
    <location>
        <begin position="52"/>
        <end position="59"/>
    </location>
</feature>
<evidence type="ECO:0000256" key="6">
    <source>
        <dbReference type="ARBA" id="ARBA00022617"/>
    </source>
</evidence>
<evidence type="ECO:0000256" key="4">
    <source>
        <dbReference type="ARBA" id="ARBA00022475"/>
    </source>
</evidence>
<comment type="caution">
    <text evidence="19">The sequence shown here is derived from an EMBL/GenBank/DDBJ whole genome shotgun (WGS) entry which is preliminary data.</text>
</comment>
<feature type="domain" description="CFEM" evidence="18">
    <location>
        <begin position="10"/>
        <end position="132"/>
    </location>
</feature>
<dbReference type="InterPro" id="IPR008427">
    <property type="entry name" value="Extracellular_membr_CFEM_dom"/>
</dbReference>